<name>A0A8J5X899_DIALT</name>
<accession>A0A8J5X899</accession>
<dbReference type="GO" id="GO:0005634">
    <property type="term" value="C:nucleus"/>
    <property type="evidence" value="ECO:0007669"/>
    <property type="project" value="TreeGrafter"/>
</dbReference>
<dbReference type="AlphaFoldDB" id="A0A8J5X899"/>
<dbReference type="PANTHER" id="PTHR23099:SF0">
    <property type="entry name" value="GERM CELL NUCLEAR ACIDIC PROTEIN"/>
    <property type="match status" value="1"/>
</dbReference>
<dbReference type="InterPro" id="IPR006640">
    <property type="entry name" value="SprT-like_domain"/>
</dbReference>
<evidence type="ECO:0000313" key="4">
    <source>
        <dbReference type="Proteomes" id="UP000751190"/>
    </source>
</evidence>
<feature type="compositionally biased region" description="Low complexity" evidence="1">
    <location>
        <begin position="160"/>
        <end position="173"/>
    </location>
</feature>
<dbReference type="CDD" id="cd00084">
    <property type="entry name" value="HMG-box_SF"/>
    <property type="match status" value="1"/>
</dbReference>
<protein>
    <recommendedName>
        <fullName evidence="2">SprT-like domain-containing protein</fullName>
    </recommendedName>
</protein>
<feature type="region of interest" description="Disordered" evidence="1">
    <location>
        <begin position="85"/>
        <end position="126"/>
    </location>
</feature>
<evidence type="ECO:0000259" key="2">
    <source>
        <dbReference type="SMART" id="SM00731"/>
    </source>
</evidence>
<reference evidence="3" key="1">
    <citation type="submission" date="2021-05" db="EMBL/GenBank/DDBJ databases">
        <title>The genome of the haptophyte Pavlova lutheri (Diacronema luteri, Pavlovales) - a model for lipid biosynthesis in eukaryotic algae.</title>
        <authorList>
            <person name="Hulatt C.J."/>
            <person name="Posewitz M.C."/>
        </authorList>
    </citation>
    <scope>NUCLEOTIDE SEQUENCE</scope>
    <source>
        <strain evidence="3">NIVA-4/92</strain>
    </source>
</reference>
<organism evidence="3 4">
    <name type="scientific">Diacronema lutheri</name>
    <name type="common">Unicellular marine alga</name>
    <name type="synonym">Monochrysis lutheri</name>
    <dbReference type="NCBI Taxonomy" id="2081491"/>
    <lineage>
        <taxon>Eukaryota</taxon>
        <taxon>Haptista</taxon>
        <taxon>Haptophyta</taxon>
        <taxon>Pavlovophyceae</taxon>
        <taxon>Pavlovales</taxon>
        <taxon>Pavlovaceae</taxon>
        <taxon>Diacronema</taxon>
    </lineage>
</organism>
<feature type="compositionally biased region" description="Low complexity" evidence="1">
    <location>
        <begin position="109"/>
        <end position="126"/>
    </location>
</feature>
<dbReference type="OrthoDB" id="20772at2759"/>
<dbReference type="SUPFAM" id="SSF47095">
    <property type="entry name" value="HMG-box"/>
    <property type="match status" value="1"/>
</dbReference>
<comment type="caution">
    <text evidence="3">The sequence shown here is derived from an EMBL/GenBank/DDBJ whole genome shotgun (WGS) entry which is preliminary data.</text>
</comment>
<dbReference type="Pfam" id="PF10263">
    <property type="entry name" value="SprT-like"/>
    <property type="match status" value="1"/>
</dbReference>
<dbReference type="EMBL" id="JAGTXO010000016">
    <property type="protein sequence ID" value="KAG8463436.1"/>
    <property type="molecule type" value="Genomic_DNA"/>
</dbReference>
<feature type="compositionally biased region" description="Low complexity" evidence="1">
    <location>
        <begin position="139"/>
        <end position="153"/>
    </location>
</feature>
<sequence length="521" mass="53818">MVLGNFNPPACSPLAPPQCLWTPRGTAVVLSSPDDDAAPTTQARRRPRILTLADDDDSDGSGARADAELDGALLRRVRGVVIEDDDGERGGADCDASVLRRQRRGGGVRRVVPASPASDSPDAHAAAGIRGTVAAAATATPLLRTRSPTSLPSTSPPSSTPARSPAPTASSTPHALLESPRGLTPAASPAPTGAPPAPPASARARAAARRQLIDSVPALFARLNSAAFDGRLPTDLPISWSSTLRRTAGLTRFSTLRAHGGAAPARVASIELAAKVLDTPERLEATLLHELCHAAAWLLDGQARPPHGPHFWAWARRAAAALPGASVSTCHSYEIHCKHRFECTGCDQVYGRHSKSLDVAKQRCGRCLGALRYAGAFEQDGTPVRARPPSAFARFVADHFARAKRQAGAGASHAAVMAALGEEWRARKAVVPATLANGASDGGSEGSPAAVRTARGARESGGESGVIELLSSDSDGESGSGVGNEAEQGDGRQAHPTRTQGARGGGEAARVLDAMFAALQF</sequence>
<keyword evidence="4" id="KW-1185">Reference proteome</keyword>
<dbReference type="SMART" id="SM00731">
    <property type="entry name" value="SprT"/>
    <property type="match status" value="1"/>
</dbReference>
<dbReference type="InterPro" id="IPR036910">
    <property type="entry name" value="HMG_box_dom_sf"/>
</dbReference>
<gene>
    <name evidence="3" type="ORF">KFE25_004947</name>
</gene>
<feature type="region of interest" description="Disordered" evidence="1">
    <location>
        <begin position="139"/>
        <end position="208"/>
    </location>
</feature>
<feature type="region of interest" description="Disordered" evidence="1">
    <location>
        <begin position="31"/>
        <end position="64"/>
    </location>
</feature>
<dbReference type="GO" id="GO:0006950">
    <property type="term" value="P:response to stress"/>
    <property type="evidence" value="ECO:0007669"/>
    <property type="project" value="UniProtKB-ARBA"/>
</dbReference>
<evidence type="ECO:0000256" key="1">
    <source>
        <dbReference type="SAM" id="MobiDB-lite"/>
    </source>
</evidence>
<evidence type="ECO:0000313" key="3">
    <source>
        <dbReference type="EMBL" id="KAG8463436.1"/>
    </source>
</evidence>
<dbReference type="Proteomes" id="UP000751190">
    <property type="component" value="Unassembled WGS sequence"/>
</dbReference>
<proteinExistence type="predicted"/>
<dbReference type="PANTHER" id="PTHR23099">
    <property type="entry name" value="TRANSCRIPTIONAL REGULATOR"/>
    <property type="match status" value="1"/>
</dbReference>
<feature type="region of interest" description="Disordered" evidence="1">
    <location>
        <begin position="436"/>
        <end position="506"/>
    </location>
</feature>
<feature type="domain" description="SprT-like" evidence="2">
    <location>
        <begin position="214"/>
        <end position="374"/>
    </location>
</feature>